<evidence type="ECO:0000313" key="2">
    <source>
        <dbReference type="Proteomes" id="UP000078046"/>
    </source>
</evidence>
<proteinExistence type="predicted"/>
<dbReference type="EMBL" id="LWCA01001251">
    <property type="protein sequence ID" value="OAF65537.1"/>
    <property type="molecule type" value="Genomic_DNA"/>
</dbReference>
<gene>
    <name evidence="1" type="ORF">A3Q56_06761</name>
</gene>
<evidence type="ECO:0000313" key="1">
    <source>
        <dbReference type="EMBL" id="OAF65537.1"/>
    </source>
</evidence>
<dbReference type="Proteomes" id="UP000078046">
    <property type="component" value="Unassembled WGS sequence"/>
</dbReference>
<accession>A0A177AU36</accession>
<keyword evidence="2" id="KW-1185">Reference proteome</keyword>
<reference evidence="1 2" key="1">
    <citation type="submission" date="2016-04" db="EMBL/GenBank/DDBJ databases">
        <title>The genome of Intoshia linei affirms orthonectids as highly simplified spiralians.</title>
        <authorList>
            <person name="Mikhailov K.V."/>
            <person name="Slusarev G.S."/>
            <person name="Nikitin M.A."/>
            <person name="Logacheva M.D."/>
            <person name="Penin A."/>
            <person name="Aleoshin V."/>
            <person name="Panchin Y.V."/>
        </authorList>
    </citation>
    <scope>NUCLEOTIDE SEQUENCE [LARGE SCALE GENOMIC DNA]</scope>
    <source>
        <strain evidence="1">Intl2013</strain>
        <tissue evidence="1">Whole animal</tissue>
    </source>
</reference>
<organism evidence="1 2">
    <name type="scientific">Intoshia linei</name>
    <dbReference type="NCBI Taxonomy" id="1819745"/>
    <lineage>
        <taxon>Eukaryota</taxon>
        <taxon>Metazoa</taxon>
        <taxon>Spiralia</taxon>
        <taxon>Lophotrochozoa</taxon>
        <taxon>Mesozoa</taxon>
        <taxon>Orthonectida</taxon>
        <taxon>Rhopaluridae</taxon>
        <taxon>Intoshia</taxon>
    </lineage>
</organism>
<dbReference type="OrthoDB" id="8195376at2759"/>
<sequence>MSNLINNLPKLDNLIDENGTFLIEPRDWFTQFEVMHARDRLENCKLKGYNAYKNEILSWKSYNVSILRKKFQSLMRKSNEEGETFIQKLYILSKNCNFTDLNERIRDQLVSGINHPRLENELLSVDFQDLEKCKLVVSQFKIINFNYGKFEISKINLNYRENNTFKCLNCGRLEHYRMSVSSV</sequence>
<protein>
    <submittedName>
        <fullName evidence="1">Uncharacterized protein</fullName>
    </submittedName>
</protein>
<name>A0A177AU36_9BILA</name>
<comment type="caution">
    <text evidence="1">The sequence shown here is derived from an EMBL/GenBank/DDBJ whole genome shotgun (WGS) entry which is preliminary data.</text>
</comment>
<dbReference type="AlphaFoldDB" id="A0A177AU36"/>